<dbReference type="InterPro" id="IPR011990">
    <property type="entry name" value="TPR-like_helical_dom_sf"/>
</dbReference>
<feature type="signal peptide" evidence="1">
    <location>
        <begin position="1"/>
        <end position="18"/>
    </location>
</feature>
<dbReference type="OrthoDB" id="1122835at2"/>
<dbReference type="Proteomes" id="UP000032900">
    <property type="component" value="Unassembled WGS sequence"/>
</dbReference>
<reference evidence="2 3" key="1">
    <citation type="journal article" date="2015" name="Microbes Environ.">
        <title>Distribution and evolution of nitrogen fixation genes in the phylum bacteroidetes.</title>
        <authorList>
            <person name="Inoue J."/>
            <person name="Oshima K."/>
            <person name="Suda W."/>
            <person name="Sakamoto M."/>
            <person name="Iino T."/>
            <person name="Noda S."/>
            <person name="Hongoh Y."/>
            <person name="Hattori M."/>
            <person name="Ohkuma M."/>
        </authorList>
    </citation>
    <scope>NUCLEOTIDE SEQUENCE [LARGE SCALE GENOMIC DNA]</scope>
    <source>
        <strain evidence="2">JCM 15548</strain>
    </source>
</reference>
<dbReference type="RefSeq" id="WP_062122509.1">
    <property type="nucleotide sequence ID" value="NZ_BAZW01000004.1"/>
</dbReference>
<evidence type="ECO:0000256" key="1">
    <source>
        <dbReference type="SAM" id="SignalP"/>
    </source>
</evidence>
<dbReference type="SMART" id="SM00028">
    <property type="entry name" value="TPR"/>
    <property type="match status" value="3"/>
</dbReference>
<keyword evidence="3" id="KW-1185">Reference proteome</keyword>
<evidence type="ECO:0000313" key="2">
    <source>
        <dbReference type="EMBL" id="GAO28797.1"/>
    </source>
</evidence>
<dbReference type="SUPFAM" id="SSF48452">
    <property type="entry name" value="TPR-like"/>
    <property type="match status" value="1"/>
</dbReference>
<organism evidence="2 3">
    <name type="scientific">Geofilum rubicundum JCM 15548</name>
    <dbReference type="NCBI Taxonomy" id="1236989"/>
    <lineage>
        <taxon>Bacteria</taxon>
        <taxon>Pseudomonadati</taxon>
        <taxon>Bacteroidota</taxon>
        <taxon>Bacteroidia</taxon>
        <taxon>Marinilabiliales</taxon>
        <taxon>Marinilabiliaceae</taxon>
        <taxon>Geofilum</taxon>
    </lineage>
</organism>
<sequence>MKYLAVVGMLLFSLGSFAQDETAYIEFKNAGNDALRGNNFAEALEAYESAVAAWPEEEEMDAAMVFNMATSARRIKNSEKALEYYQRSVDLGYRADFSTYYVASSLNALGREDEMEEVLLKAIEEHKTSSVVGHMKKMLTTYYLKQGAEPFNRAAQVLASAANADPSQYEEITARANESFAEAKPWFEKVLEIDPGNENAQASLREVNSRLAAN</sequence>
<dbReference type="EMBL" id="BAZW01000004">
    <property type="protein sequence ID" value="GAO28797.1"/>
    <property type="molecule type" value="Genomic_DNA"/>
</dbReference>
<evidence type="ECO:0000313" key="3">
    <source>
        <dbReference type="Proteomes" id="UP000032900"/>
    </source>
</evidence>
<proteinExistence type="predicted"/>
<dbReference type="InterPro" id="IPR019734">
    <property type="entry name" value="TPR_rpt"/>
</dbReference>
<dbReference type="STRING" id="1236989.JCM15548_1928"/>
<dbReference type="AlphaFoldDB" id="A0A0E9LT76"/>
<dbReference type="Gene3D" id="1.25.40.10">
    <property type="entry name" value="Tetratricopeptide repeat domain"/>
    <property type="match status" value="1"/>
</dbReference>
<comment type="caution">
    <text evidence="2">The sequence shown here is derived from an EMBL/GenBank/DDBJ whole genome shotgun (WGS) entry which is preliminary data.</text>
</comment>
<keyword evidence="1" id="KW-0732">Signal</keyword>
<name>A0A0E9LT76_9BACT</name>
<gene>
    <name evidence="2" type="ORF">JCM15548_1928</name>
</gene>
<accession>A0A0E9LT76</accession>
<dbReference type="Pfam" id="PF13432">
    <property type="entry name" value="TPR_16"/>
    <property type="match status" value="1"/>
</dbReference>
<feature type="chain" id="PRO_5002428286" evidence="1">
    <location>
        <begin position="19"/>
        <end position="214"/>
    </location>
</feature>
<protein>
    <submittedName>
        <fullName evidence="2">Uncharacterized protein</fullName>
    </submittedName>
</protein>
<dbReference type="Pfam" id="PF13181">
    <property type="entry name" value="TPR_8"/>
    <property type="match status" value="1"/>
</dbReference>